<reference evidence="3 4" key="1">
    <citation type="submission" date="2020-11" db="EMBL/GenBank/DDBJ databases">
        <title>Sequencing the genomes of 1000 actinobacteria strains.</title>
        <authorList>
            <person name="Klenk H.-P."/>
        </authorList>
    </citation>
    <scope>NUCLEOTIDE SEQUENCE [LARGE SCALE GENOMIC DNA]</scope>
    <source>
        <strain evidence="3 4">DSM 101695</strain>
    </source>
</reference>
<dbReference type="EMBL" id="JADOTY010000001">
    <property type="protein sequence ID" value="MBG6106189.1"/>
    <property type="molecule type" value="Genomic_DNA"/>
</dbReference>
<proteinExistence type="inferred from homology"/>
<accession>A0ABS0KC28</accession>
<dbReference type="InterPro" id="IPR051416">
    <property type="entry name" value="phD-YefM_TA_antitoxins"/>
</dbReference>
<protein>
    <recommendedName>
        <fullName evidence="2">Antitoxin</fullName>
    </recommendedName>
</protein>
<evidence type="ECO:0000256" key="2">
    <source>
        <dbReference type="RuleBase" id="RU362080"/>
    </source>
</evidence>
<dbReference type="SUPFAM" id="SSF143120">
    <property type="entry name" value="YefM-like"/>
    <property type="match status" value="1"/>
</dbReference>
<organism evidence="3 4">
    <name type="scientific">Micromonospora vinacea</name>
    <dbReference type="NCBI Taxonomy" id="709878"/>
    <lineage>
        <taxon>Bacteria</taxon>
        <taxon>Bacillati</taxon>
        <taxon>Actinomycetota</taxon>
        <taxon>Actinomycetes</taxon>
        <taxon>Micromonosporales</taxon>
        <taxon>Micromonosporaceae</taxon>
        <taxon>Micromonospora</taxon>
    </lineage>
</organism>
<keyword evidence="4" id="KW-1185">Reference proteome</keyword>
<dbReference type="PANTHER" id="PTHR35377:SF4">
    <property type="entry name" value="PREVENT-HOST-DEATH FAMILY PROTEIN"/>
    <property type="match status" value="1"/>
</dbReference>
<dbReference type="RefSeq" id="WP_196924372.1">
    <property type="nucleotide sequence ID" value="NZ_JADOTY010000001.1"/>
</dbReference>
<dbReference type="InterPro" id="IPR036165">
    <property type="entry name" value="YefM-like_sf"/>
</dbReference>
<comment type="function">
    <text evidence="2">Antitoxin component of a type II toxin-antitoxin (TA) system.</text>
</comment>
<gene>
    <name evidence="3" type="ORF">IW249_006603</name>
</gene>
<dbReference type="Proteomes" id="UP000631791">
    <property type="component" value="Unassembled WGS sequence"/>
</dbReference>
<sequence>MAGEAAAQFNIHDAKTNLSRIIERVEHGEEIVISRAGNPVAKVIPLRRTTRTGRGSLRGALDLTGDWDSDEVNDEVARDFGLPGRPRRTAP</sequence>
<name>A0ABS0KC28_9ACTN</name>
<comment type="caution">
    <text evidence="3">The sequence shown here is derived from an EMBL/GenBank/DDBJ whole genome shotgun (WGS) entry which is preliminary data.</text>
</comment>
<dbReference type="PANTHER" id="PTHR35377">
    <property type="entry name" value="ANTITOXIN VAPB49-RELATED-RELATED"/>
    <property type="match status" value="1"/>
</dbReference>
<evidence type="ECO:0000313" key="4">
    <source>
        <dbReference type="Proteomes" id="UP000631791"/>
    </source>
</evidence>
<comment type="similarity">
    <text evidence="1 2">Belongs to the phD/YefM antitoxin family.</text>
</comment>
<evidence type="ECO:0000256" key="1">
    <source>
        <dbReference type="ARBA" id="ARBA00009981"/>
    </source>
</evidence>
<dbReference type="Gene3D" id="3.40.1620.10">
    <property type="entry name" value="YefM-like domain"/>
    <property type="match status" value="1"/>
</dbReference>
<dbReference type="NCBIfam" id="TIGR01552">
    <property type="entry name" value="phd_fam"/>
    <property type="match status" value="1"/>
</dbReference>
<dbReference type="Pfam" id="PF02604">
    <property type="entry name" value="PhdYeFM_antitox"/>
    <property type="match status" value="1"/>
</dbReference>
<evidence type="ECO:0000313" key="3">
    <source>
        <dbReference type="EMBL" id="MBG6106189.1"/>
    </source>
</evidence>
<dbReference type="InterPro" id="IPR006442">
    <property type="entry name" value="Antitoxin_Phd/YefM"/>
</dbReference>